<dbReference type="Proteomes" id="UP000472335">
    <property type="component" value="Unassembled WGS sequence"/>
</dbReference>
<dbReference type="Gene3D" id="2.60.120.200">
    <property type="match status" value="1"/>
</dbReference>
<reference evidence="3 4" key="1">
    <citation type="submission" date="2020-02" db="EMBL/GenBank/DDBJ databases">
        <title>Whole-genome analyses of novel actinobacteria.</title>
        <authorList>
            <person name="Sahin N."/>
            <person name="Gencbay T."/>
        </authorList>
    </citation>
    <scope>NUCLEOTIDE SEQUENCE [LARGE SCALE GENOMIC DNA]</scope>
    <source>
        <strain evidence="3 4">HC44</strain>
    </source>
</reference>
<feature type="domain" description="Alginate lyase 2" evidence="2">
    <location>
        <begin position="56"/>
        <end position="268"/>
    </location>
</feature>
<name>A0A6G4V5N9_9ACTN</name>
<dbReference type="InterPro" id="IPR014895">
    <property type="entry name" value="Alginate_lyase_2"/>
</dbReference>
<gene>
    <name evidence="3" type="ORF">G5C60_17455</name>
</gene>
<keyword evidence="1" id="KW-0732">Signal</keyword>
<comment type="caution">
    <text evidence="3">The sequence shown here is derived from an EMBL/GenBank/DDBJ whole genome shotgun (WGS) entry which is preliminary data.</text>
</comment>
<sequence>MPSTRTLVLAGITAAVSTAALTLSAQADTSAPDERAATPAPYERVAARCAYPSEVLDLTNWKLTLPTGEDEDPTEITQPELATFSAEPWFQAGSACDAVRFRAAVNGVTTGGSSYPRAELREMTDDGEEEAAWSTTEGTHTLVVTEAFTALPADRPWLVGAQVHGGDDDVTVFRLEGSSLYITDGDDRHHHLVTDDYELGTDFEARFVAEDGEIDVYYNGKLQTTISHDGDTNYFKAGAYTQANCDNADPCTDKNYGEVRISGLEVTHS</sequence>
<accession>A0A6G4V5N9</accession>
<evidence type="ECO:0000313" key="4">
    <source>
        <dbReference type="Proteomes" id="UP000472335"/>
    </source>
</evidence>
<evidence type="ECO:0000256" key="1">
    <source>
        <dbReference type="SAM" id="SignalP"/>
    </source>
</evidence>
<keyword evidence="3" id="KW-0456">Lyase</keyword>
<evidence type="ECO:0000259" key="2">
    <source>
        <dbReference type="Pfam" id="PF08787"/>
    </source>
</evidence>
<feature type="signal peptide" evidence="1">
    <location>
        <begin position="1"/>
        <end position="27"/>
    </location>
</feature>
<dbReference type="RefSeq" id="WP_165260199.1">
    <property type="nucleotide sequence ID" value="NZ_JAAKZY010000048.1"/>
</dbReference>
<protein>
    <submittedName>
        <fullName evidence="3">Polysaccharide lyase family 7 protein</fullName>
    </submittedName>
</protein>
<feature type="chain" id="PRO_5026168405" evidence="1">
    <location>
        <begin position="28"/>
        <end position="269"/>
    </location>
</feature>
<dbReference type="Pfam" id="PF08787">
    <property type="entry name" value="Alginate_lyase2"/>
    <property type="match status" value="1"/>
</dbReference>
<proteinExistence type="predicted"/>
<dbReference type="InterPro" id="IPR013320">
    <property type="entry name" value="ConA-like_dom_sf"/>
</dbReference>
<dbReference type="SUPFAM" id="SSF49899">
    <property type="entry name" value="Concanavalin A-like lectins/glucanases"/>
    <property type="match status" value="1"/>
</dbReference>
<organism evidence="3 4">
    <name type="scientific">Streptomyces scabichelini</name>
    <dbReference type="NCBI Taxonomy" id="2711217"/>
    <lineage>
        <taxon>Bacteria</taxon>
        <taxon>Bacillati</taxon>
        <taxon>Actinomycetota</taxon>
        <taxon>Actinomycetes</taxon>
        <taxon>Kitasatosporales</taxon>
        <taxon>Streptomycetaceae</taxon>
        <taxon>Streptomyces</taxon>
    </lineage>
</organism>
<dbReference type="EMBL" id="JAAKZY010000048">
    <property type="protein sequence ID" value="NGO09336.1"/>
    <property type="molecule type" value="Genomic_DNA"/>
</dbReference>
<keyword evidence="4" id="KW-1185">Reference proteome</keyword>
<evidence type="ECO:0000313" key="3">
    <source>
        <dbReference type="EMBL" id="NGO09336.1"/>
    </source>
</evidence>
<dbReference type="GO" id="GO:0016829">
    <property type="term" value="F:lyase activity"/>
    <property type="evidence" value="ECO:0007669"/>
    <property type="project" value="UniProtKB-KW"/>
</dbReference>
<dbReference type="AlphaFoldDB" id="A0A6G4V5N9"/>